<dbReference type="PANTHER" id="PTHR15459">
    <property type="entry name" value="POLYAMINE-MODULATED FACTOR 1"/>
    <property type="match status" value="1"/>
</dbReference>
<keyword evidence="6" id="KW-0995">Kinetochore</keyword>
<dbReference type="Pfam" id="PF03980">
    <property type="entry name" value="Nnf1"/>
    <property type="match status" value="1"/>
</dbReference>
<dbReference type="GO" id="GO:0007059">
    <property type="term" value="P:chromosome segregation"/>
    <property type="evidence" value="ECO:0007669"/>
    <property type="project" value="TreeGrafter"/>
</dbReference>
<dbReference type="GO" id="GO:0000444">
    <property type="term" value="C:MIS12/MIND type complex"/>
    <property type="evidence" value="ECO:0007669"/>
    <property type="project" value="InterPro"/>
</dbReference>
<dbReference type="GO" id="GO:0005634">
    <property type="term" value="C:nucleus"/>
    <property type="evidence" value="ECO:0007669"/>
    <property type="project" value="UniProtKB-SubCell"/>
</dbReference>
<dbReference type="PANTHER" id="PTHR15459:SF3">
    <property type="entry name" value="POLYAMINE-MODULATED FACTOR 1"/>
    <property type="match status" value="1"/>
</dbReference>
<evidence type="ECO:0000256" key="6">
    <source>
        <dbReference type="ARBA" id="ARBA00022838"/>
    </source>
</evidence>
<keyword evidence="3" id="KW-0158">Chromosome</keyword>
<evidence type="ECO:0000256" key="2">
    <source>
        <dbReference type="ARBA" id="ARBA00004629"/>
    </source>
</evidence>
<keyword evidence="8" id="KW-0131">Cell cycle</keyword>
<protein>
    <submittedName>
        <fullName evidence="11">Si:dkey-6i22.5</fullName>
    </submittedName>
</protein>
<evidence type="ECO:0000256" key="8">
    <source>
        <dbReference type="ARBA" id="ARBA00023306"/>
    </source>
</evidence>
<evidence type="ECO:0000256" key="3">
    <source>
        <dbReference type="ARBA" id="ARBA00022454"/>
    </source>
</evidence>
<reference evidence="11" key="2">
    <citation type="submission" date="2025-09" db="UniProtKB">
        <authorList>
            <consortium name="Ensembl"/>
        </authorList>
    </citation>
    <scope>IDENTIFICATION</scope>
</reference>
<keyword evidence="12" id="KW-1185">Reference proteome</keyword>
<dbReference type="GeneTree" id="ENSGT00940000162656"/>
<evidence type="ECO:0000256" key="1">
    <source>
        <dbReference type="ARBA" id="ARBA00004123"/>
    </source>
</evidence>
<dbReference type="AlphaFoldDB" id="A0A3Q3AWS5"/>
<dbReference type="Ensembl" id="ENSKMAT00000016174.1">
    <property type="protein sequence ID" value="ENSKMAP00000015944.1"/>
    <property type="gene ID" value="ENSKMAG00000011923.1"/>
</dbReference>
<reference evidence="11" key="1">
    <citation type="submission" date="2025-08" db="UniProtKB">
        <authorList>
            <consortium name="Ensembl"/>
        </authorList>
    </citation>
    <scope>IDENTIFICATION</scope>
</reference>
<keyword evidence="9" id="KW-0137">Centromere</keyword>
<evidence type="ECO:0000256" key="10">
    <source>
        <dbReference type="SAM" id="MobiDB-lite"/>
    </source>
</evidence>
<evidence type="ECO:0000256" key="9">
    <source>
        <dbReference type="ARBA" id="ARBA00023328"/>
    </source>
</evidence>
<keyword evidence="4" id="KW-0132">Cell division</keyword>
<dbReference type="STRING" id="37003.ENSKMAP00000015944"/>
<evidence type="ECO:0000256" key="7">
    <source>
        <dbReference type="ARBA" id="ARBA00023242"/>
    </source>
</evidence>
<evidence type="ECO:0000256" key="5">
    <source>
        <dbReference type="ARBA" id="ARBA00022776"/>
    </source>
</evidence>
<evidence type="ECO:0000313" key="12">
    <source>
        <dbReference type="Proteomes" id="UP000264800"/>
    </source>
</evidence>
<keyword evidence="5" id="KW-0498">Mitosis</keyword>
<sequence length="259" mass="29789">MEEGSVSAKIETAEERNGSGPSDEQTAEEVASERQSAGNPTEEAKARYNRLKLFDKVLEKSLNKFMEQAGFKGFSSTFRPLYKKNPQLMESIHKQFAEELRKTIQEDITKLIEEGMLECKLNEMDKLENAAKDDPEPAWRPSGSPEQDFCSYLTPYYQKQEAYVRLELKKIRAENAALAEKVRAGRESVAQTELRISAAVEDWKVREQPLRESRPIWETSAYQFYFFKRILLSYYNISINIKFLVVNGCFCVSFPGFGD</sequence>
<dbReference type="Proteomes" id="UP000264800">
    <property type="component" value="Unplaced"/>
</dbReference>
<dbReference type="GO" id="GO:0051301">
    <property type="term" value="P:cell division"/>
    <property type="evidence" value="ECO:0007669"/>
    <property type="project" value="UniProtKB-KW"/>
</dbReference>
<organism evidence="11 12">
    <name type="scientific">Kryptolebias marmoratus</name>
    <name type="common">Mangrove killifish</name>
    <name type="synonym">Rivulus marmoratus</name>
    <dbReference type="NCBI Taxonomy" id="37003"/>
    <lineage>
        <taxon>Eukaryota</taxon>
        <taxon>Metazoa</taxon>
        <taxon>Chordata</taxon>
        <taxon>Craniata</taxon>
        <taxon>Vertebrata</taxon>
        <taxon>Euteleostomi</taxon>
        <taxon>Actinopterygii</taxon>
        <taxon>Neopterygii</taxon>
        <taxon>Teleostei</taxon>
        <taxon>Neoteleostei</taxon>
        <taxon>Acanthomorphata</taxon>
        <taxon>Ovalentaria</taxon>
        <taxon>Atherinomorphae</taxon>
        <taxon>Cyprinodontiformes</taxon>
        <taxon>Rivulidae</taxon>
        <taxon>Kryptolebias</taxon>
    </lineage>
</organism>
<name>A0A3Q3AWS5_KRYMA</name>
<feature type="region of interest" description="Disordered" evidence="10">
    <location>
        <begin position="1"/>
        <end position="44"/>
    </location>
</feature>
<evidence type="ECO:0000313" key="11">
    <source>
        <dbReference type="Ensembl" id="ENSKMAP00000015944.1"/>
    </source>
</evidence>
<dbReference type="InterPro" id="IPR007128">
    <property type="entry name" value="PMF1/Nnf1"/>
</dbReference>
<evidence type="ECO:0000256" key="4">
    <source>
        <dbReference type="ARBA" id="ARBA00022618"/>
    </source>
</evidence>
<keyword evidence="7" id="KW-0539">Nucleus</keyword>
<dbReference type="OMA" id="IHLAHLM"/>
<accession>A0A3Q3AWS5</accession>
<proteinExistence type="predicted"/>
<comment type="subcellular location">
    <subcellularLocation>
        <location evidence="2">Chromosome</location>
        <location evidence="2">Centromere</location>
        <location evidence="2">Kinetochore</location>
    </subcellularLocation>
    <subcellularLocation>
        <location evidence="1">Nucleus</location>
    </subcellularLocation>
</comment>